<feature type="modified residue" description="N6-carboxylysine" evidence="15">
    <location>
        <position position="123"/>
    </location>
</feature>
<dbReference type="GO" id="GO:0000287">
    <property type="term" value="F:magnesium ion binding"/>
    <property type="evidence" value="ECO:0007669"/>
    <property type="project" value="UniProtKB-UniRule"/>
</dbReference>
<accession>A0A1B2I2W6</accession>
<dbReference type="InterPro" id="IPR020558">
    <property type="entry name" value="DiOHA_6PGluconate_deHydtase_CS"/>
</dbReference>
<dbReference type="STRING" id="1197717.BED41_03915"/>
<evidence type="ECO:0000256" key="4">
    <source>
        <dbReference type="ARBA" id="ARBA00022714"/>
    </source>
</evidence>
<evidence type="ECO:0000256" key="10">
    <source>
        <dbReference type="ARBA" id="ARBA00023304"/>
    </source>
</evidence>
<evidence type="ECO:0000256" key="9">
    <source>
        <dbReference type="ARBA" id="ARBA00023239"/>
    </source>
</evidence>
<dbReference type="SUPFAM" id="SSF52016">
    <property type="entry name" value="LeuD/IlvD-like"/>
    <property type="match status" value="1"/>
</dbReference>
<evidence type="ECO:0000256" key="2">
    <source>
        <dbReference type="ARBA" id="ARBA00006486"/>
    </source>
</evidence>
<evidence type="ECO:0000256" key="11">
    <source>
        <dbReference type="ARBA" id="ARBA00029304"/>
    </source>
</evidence>
<dbReference type="InterPro" id="IPR056740">
    <property type="entry name" value="ILV_EDD_C"/>
</dbReference>
<dbReference type="NCBIfam" id="TIGR00110">
    <property type="entry name" value="ilvD"/>
    <property type="match status" value="1"/>
</dbReference>
<comment type="cofactor">
    <cofactor evidence="1 15">
        <name>Mg(2+)</name>
        <dbReference type="ChEBI" id="CHEBI:18420"/>
    </cofactor>
</comment>
<dbReference type="GeneID" id="83057000"/>
<comment type="pathway">
    <text evidence="13 15">Amino-acid biosynthesis; L-isoleucine biosynthesis; L-isoleucine from 2-oxobutanoate: step 3/4.</text>
</comment>
<evidence type="ECO:0000259" key="17">
    <source>
        <dbReference type="Pfam" id="PF24877"/>
    </source>
</evidence>
<sequence length="559" mass="59188">MKYKSTQQLEDVNFKEARALYKSMGCSEADLRGPVIGIANSWNELVTGHFNLRQAAEFVKKGIYRAGGTAVEFGMIGACDGLASGHGGMKYILPSRELIANSLESMARAHNLDGLVMLGSCDKIVPGMLMGAARLDIPAIMAVGGPMLGGIEFDGRKSDSTSLSEAVGMFEAGKIGAAELDRLEDTSCPSCGSCSFFGTANSMGALSEAMGMSLPGSALIPAVYAERLRSSEEAGRRIVELVNKNITARRVITAESLENAAVVMLATGASTNCVMHLCAVAYEAGLDPKEIFAMIDSLSERVPLVAKVNPAAKYDMEAFYRAGGVPQVMREVRDMLHLDAVTASGLTVGENIDGCKNPYGTDRNVIKSAAEPFSREKGLCLLRGNLAPDGAVAKPAAMDPSMFKFTGPARVFDSEEAANRAILAKEIEPGSVVVVRYEGPKGGPGMREMFHAMKFLYGMGLAKSVALITDGRFSGTNNGCYVGHISPEAAEGGPLAALRDGDLITIDITKKNISAALSAEEMEARLKDWRAPAPDAPDGWLRIYAKLAASASEGAMLKR</sequence>
<feature type="binding site" evidence="15">
    <location>
        <position position="448"/>
    </location>
    <ligand>
        <name>Mg(2+)</name>
        <dbReference type="ChEBI" id="CHEBI:18420"/>
    </ligand>
</feature>
<dbReference type="NCBIfam" id="NF002068">
    <property type="entry name" value="PRK00911.1"/>
    <property type="match status" value="1"/>
</dbReference>
<proteinExistence type="inferred from homology"/>
<keyword evidence="7 15" id="KW-0408">Iron</keyword>
<keyword evidence="8 15" id="KW-0411">Iron-sulfur</keyword>
<dbReference type="GO" id="GO:0051537">
    <property type="term" value="F:2 iron, 2 sulfur cluster binding"/>
    <property type="evidence" value="ECO:0007669"/>
    <property type="project" value="UniProtKB-UniRule"/>
</dbReference>
<dbReference type="RefSeq" id="WP_066743300.1">
    <property type="nucleotide sequence ID" value="NZ_CP016757.1"/>
</dbReference>
<evidence type="ECO:0000256" key="6">
    <source>
        <dbReference type="ARBA" id="ARBA00022842"/>
    </source>
</evidence>
<evidence type="ECO:0000256" key="14">
    <source>
        <dbReference type="ARBA" id="ARBA00029490"/>
    </source>
</evidence>
<dbReference type="GO" id="GO:0004160">
    <property type="term" value="F:dihydroxy-acid dehydratase activity"/>
    <property type="evidence" value="ECO:0007669"/>
    <property type="project" value="UniProtKB-UniRule"/>
</dbReference>
<feature type="active site" description="Proton acceptor" evidence="15">
    <location>
        <position position="474"/>
    </location>
</feature>
<evidence type="ECO:0000256" key="15">
    <source>
        <dbReference type="HAMAP-Rule" id="MF_00012"/>
    </source>
</evidence>
<feature type="binding site" evidence="15">
    <location>
        <position position="80"/>
    </location>
    <ligand>
        <name>Mg(2+)</name>
        <dbReference type="ChEBI" id="CHEBI:18420"/>
    </ligand>
</feature>
<dbReference type="EC" id="4.2.1.9" evidence="14 15"/>
<keyword evidence="19" id="KW-1185">Reference proteome</keyword>
<comment type="function">
    <text evidence="15">Functions in the biosynthesis of branched-chain amino acids. Catalyzes the dehydration of (2R,3R)-2,3-dihydroxy-3-methylpentanoate (2,3-dihydroxy-3-methylvalerate) into 2-oxo-3-methylpentanoate (2-oxo-3-methylvalerate) and of (2R)-2,3-dihydroxy-3-methylbutanoate (2,3-dihydroxyisovalerate) into 2-oxo-3-methylbutanoate (2-oxoisovalerate), the penultimate precursor to L-isoleucine and L-valine, respectively.</text>
</comment>
<reference evidence="18" key="1">
    <citation type="submission" date="2016-08" db="EMBL/GenBank/DDBJ databases">
        <title>Complete genome of Cloacibacillus porcorum.</title>
        <authorList>
            <person name="Looft T."/>
            <person name="Bayles D.O."/>
            <person name="Alt D.P."/>
        </authorList>
    </citation>
    <scope>NUCLEOTIDE SEQUENCE [LARGE SCALE GENOMIC DNA]</scope>
    <source>
        <strain evidence="18">CL-84</strain>
    </source>
</reference>
<feature type="domain" description="Dihydroxy-acid/6-phosphogluconate dehydratase N-terminal" evidence="16">
    <location>
        <begin position="34"/>
        <end position="351"/>
    </location>
</feature>
<comment type="pathway">
    <text evidence="12 15">Amino-acid biosynthesis; L-valine biosynthesis; L-valine from pyruvate: step 3/4.</text>
</comment>
<evidence type="ECO:0000259" key="16">
    <source>
        <dbReference type="Pfam" id="PF00920"/>
    </source>
</evidence>
<dbReference type="OrthoDB" id="9807077at2"/>
<comment type="similarity">
    <text evidence="2 15">Belongs to the IlvD/Edd family.</text>
</comment>
<evidence type="ECO:0000256" key="7">
    <source>
        <dbReference type="ARBA" id="ARBA00023004"/>
    </source>
</evidence>
<dbReference type="Pfam" id="PF24877">
    <property type="entry name" value="ILV_EDD_C"/>
    <property type="match status" value="1"/>
</dbReference>
<dbReference type="PROSITE" id="PS00886">
    <property type="entry name" value="ILVD_EDD_1"/>
    <property type="match status" value="1"/>
</dbReference>
<comment type="subunit">
    <text evidence="15">Homodimer.</text>
</comment>
<evidence type="ECO:0000256" key="5">
    <source>
        <dbReference type="ARBA" id="ARBA00022723"/>
    </source>
</evidence>
<keyword evidence="5 15" id="KW-0479">Metal-binding</keyword>
<dbReference type="EMBL" id="CP016757">
    <property type="protein sequence ID" value="ANZ44309.1"/>
    <property type="molecule type" value="Genomic_DNA"/>
</dbReference>
<dbReference type="PANTHER" id="PTHR43661">
    <property type="entry name" value="D-XYLONATE DEHYDRATASE"/>
    <property type="match status" value="1"/>
</dbReference>
<evidence type="ECO:0000256" key="12">
    <source>
        <dbReference type="ARBA" id="ARBA00029436"/>
    </source>
</evidence>
<dbReference type="FunFam" id="3.50.30.80:FF:000001">
    <property type="entry name" value="Dihydroxy-acid dehydratase"/>
    <property type="match status" value="1"/>
</dbReference>
<keyword evidence="4 15" id="KW-0001">2Fe-2S</keyword>
<dbReference type="GO" id="GO:0005829">
    <property type="term" value="C:cytosol"/>
    <property type="evidence" value="ECO:0007669"/>
    <property type="project" value="TreeGrafter"/>
</dbReference>
<name>A0A1B2I2W6_9BACT</name>
<dbReference type="Gene3D" id="3.50.30.80">
    <property type="entry name" value="IlvD/EDD C-terminal domain-like"/>
    <property type="match status" value="1"/>
</dbReference>
<dbReference type="InterPro" id="IPR004404">
    <property type="entry name" value="DihydroxyA_deHydtase"/>
</dbReference>
<feature type="binding site" description="via carbamate group" evidence="15">
    <location>
        <position position="123"/>
    </location>
    <ligand>
        <name>Mg(2+)</name>
        <dbReference type="ChEBI" id="CHEBI:18420"/>
    </ligand>
</feature>
<comment type="cofactor">
    <cofactor evidence="15">
        <name>[2Fe-2S] cluster</name>
        <dbReference type="ChEBI" id="CHEBI:190135"/>
    </cofactor>
    <text evidence="15">Binds 1 [2Fe-2S] cluster per subunit. This cluster acts as a Lewis acid cofactor.</text>
</comment>
<evidence type="ECO:0000313" key="18">
    <source>
        <dbReference type="EMBL" id="ANZ44309.1"/>
    </source>
</evidence>
<dbReference type="UniPathway" id="UPA00047">
    <property type="reaction ID" value="UER00057"/>
</dbReference>
<dbReference type="AlphaFoldDB" id="A0A1B2I2W6"/>
<keyword evidence="6 15" id="KW-0460">Magnesium</keyword>
<dbReference type="InterPro" id="IPR037237">
    <property type="entry name" value="IlvD/EDD_N"/>
</dbReference>
<evidence type="ECO:0000256" key="8">
    <source>
        <dbReference type="ARBA" id="ARBA00023014"/>
    </source>
</evidence>
<evidence type="ECO:0000256" key="3">
    <source>
        <dbReference type="ARBA" id="ARBA00022605"/>
    </source>
</evidence>
<dbReference type="GO" id="GO:0009099">
    <property type="term" value="P:L-valine biosynthetic process"/>
    <property type="evidence" value="ECO:0007669"/>
    <property type="project" value="UniProtKB-UniRule"/>
</dbReference>
<dbReference type="Pfam" id="PF00920">
    <property type="entry name" value="ILVD_EDD_N"/>
    <property type="match status" value="1"/>
</dbReference>
<keyword evidence="3 15" id="KW-0028">Amino-acid biosynthesis</keyword>
<evidence type="ECO:0000256" key="1">
    <source>
        <dbReference type="ARBA" id="ARBA00001946"/>
    </source>
</evidence>
<dbReference type="InterPro" id="IPR000581">
    <property type="entry name" value="ILV_EDD_N"/>
</dbReference>
<dbReference type="PANTHER" id="PTHR43661:SF3">
    <property type="entry name" value="D-XYLONATE DEHYDRATASE YAGF-RELATED"/>
    <property type="match status" value="1"/>
</dbReference>
<dbReference type="InterPro" id="IPR042096">
    <property type="entry name" value="Dihydro-acid_dehy_C"/>
</dbReference>
<feature type="binding site" evidence="15">
    <location>
        <position position="122"/>
    </location>
    <ligand>
        <name>Mg(2+)</name>
        <dbReference type="ChEBI" id="CHEBI:18420"/>
    </ligand>
</feature>
<dbReference type="GO" id="GO:0009097">
    <property type="term" value="P:isoleucine biosynthetic process"/>
    <property type="evidence" value="ECO:0007669"/>
    <property type="project" value="UniProtKB-UniRule"/>
</dbReference>
<dbReference type="KEGG" id="cpor:BED41_03915"/>
<keyword evidence="10 15" id="KW-0100">Branched-chain amino acid biosynthesis</keyword>
<keyword evidence="9 15" id="KW-0456">Lyase</keyword>
<organism evidence="18 19">
    <name type="scientific">Cloacibacillus porcorum</name>
    <dbReference type="NCBI Taxonomy" id="1197717"/>
    <lineage>
        <taxon>Bacteria</taxon>
        <taxon>Thermotogati</taxon>
        <taxon>Synergistota</taxon>
        <taxon>Synergistia</taxon>
        <taxon>Synergistales</taxon>
        <taxon>Synergistaceae</taxon>
        <taxon>Cloacibacillus</taxon>
    </lineage>
</organism>
<gene>
    <name evidence="15" type="primary">ilvD</name>
    <name evidence="18" type="ORF">BED41_03915</name>
</gene>
<evidence type="ECO:0000256" key="13">
    <source>
        <dbReference type="ARBA" id="ARBA00029437"/>
    </source>
</evidence>
<comment type="catalytic activity">
    <reaction evidence="15">
        <text>(2R,3R)-2,3-dihydroxy-3-methylpentanoate = (S)-3-methyl-2-oxopentanoate + H2O</text>
        <dbReference type="Rhea" id="RHEA:27694"/>
        <dbReference type="ChEBI" id="CHEBI:15377"/>
        <dbReference type="ChEBI" id="CHEBI:35146"/>
        <dbReference type="ChEBI" id="CHEBI:49258"/>
        <dbReference type="EC" id="4.2.1.9"/>
    </reaction>
</comment>
<dbReference type="SUPFAM" id="SSF143975">
    <property type="entry name" value="IlvD/EDD N-terminal domain-like"/>
    <property type="match status" value="1"/>
</dbReference>
<dbReference type="UniPathway" id="UPA00049">
    <property type="reaction ID" value="UER00061"/>
</dbReference>
<dbReference type="HAMAP" id="MF_00012">
    <property type="entry name" value="IlvD"/>
    <property type="match status" value="1"/>
</dbReference>
<evidence type="ECO:0000313" key="19">
    <source>
        <dbReference type="Proteomes" id="UP000093044"/>
    </source>
</evidence>
<comment type="catalytic activity">
    <reaction evidence="11">
        <text>(2R)-2,3-dihydroxy-3-methylbutanoate = 3-methyl-2-oxobutanoate + H2O</text>
        <dbReference type="Rhea" id="RHEA:24809"/>
        <dbReference type="ChEBI" id="CHEBI:11851"/>
        <dbReference type="ChEBI" id="CHEBI:15377"/>
        <dbReference type="ChEBI" id="CHEBI:49072"/>
        <dbReference type="EC" id="4.2.1.9"/>
    </reaction>
    <physiologicalReaction direction="left-to-right" evidence="11">
        <dbReference type="Rhea" id="RHEA:24810"/>
    </physiologicalReaction>
</comment>
<dbReference type="Proteomes" id="UP000093044">
    <property type="component" value="Chromosome"/>
</dbReference>
<protein>
    <recommendedName>
        <fullName evidence="14 15">Dihydroxy-acid dehydratase</fullName>
        <shortName evidence="15">DAD</shortName>
        <ecNumber evidence="14 15">4.2.1.9</ecNumber>
    </recommendedName>
</protein>
<feature type="domain" description="Dihydroxy-acid/6-phosphogluconate dehydratase C-terminal" evidence="17">
    <location>
        <begin position="364"/>
        <end position="555"/>
    </location>
</feature>
<comment type="caution">
    <text evidence="15">Lacks conserved residue(s) required for the propagation of feature annotation.</text>
</comment>